<gene>
    <name evidence="4" type="ORF">ACFPIB_10995</name>
</gene>
<protein>
    <submittedName>
        <fullName evidence="4">GEVED domain-containing protein</fullName>
    </submittedName>
</protein>
<evidence type="ECO:0000259" key="3">
    <source>
        <dbReference type="PROSITE" id="PS51841"/>
    </source>
</evidence>
<feature type="domain" description="LTD" evidence="3">
    <location>
        <begin position="678"/>
        <end position="814"/>
    </location>
</feature>
<dbReference type="SMART" id="SM00710">
    <property type="entry name" value="PbH1"/>
    <property type="match status" value="7"/>
</dbReference>
<dbReference type="Pfam" id="PF18911">
    <property type="entry name" value="PKD_4"/>
    <property type="match status" value="1"/>
</dbReference>
<keyword evidence="1" id="KW-0732">Signal</keyword>
<keyword evidence="5" id="KW-1185">Reference proteome</keyword>
<dbReference type="InterPro" id="IPR022409">
    <property type="entry name" value="PKD/Chitinase_dom"/>
</dbReference>
<dbReference type="EMBL" id="JBHSKT010000006">
    <property type="protein sequence ID" value="MFC5271139.1"/>
    <property type="molecule type" value="Genomic_DNA"/>
</dbReference>
<dbReference type="InterPro" id="IPR036415">
    <property type="entry name" value="Lamin_tail_dom_sf"/>
</dbReference>
<dbReference type="SMART" id="SM00089">
    <property type="entry name" value="PKD"/>
    <property type="match status" value="1"/>
</dbReference>
<dbReference type="InterPro" id="IPR011050">
    <property type="entry name" value="Pectin_lyase_fold/virulence"/>
</dbReference>
<dbReference type="Pfam" id="PF19081">
    <property type="entry name" value="Ig_7"/>
    <property type="match status" value="1"/>
</dbReference>
<dbReference type="InterPro" id="IPR013783">
    <property type="entry name" value="Ig-like_fold"/>
</dbReference>
<dbReference type="InterPro" id="IPR045474">
    <property type="entry name" value="GEVED"/>
</dbReference>
<dbReference type="InterPro" id="IPR044023">
    <property type="entry name" value="Ig_7"/>
</dbReference>
<dbReference type="PROSITE" id="PS50093">
    <property type="entry name" value="PKD"/>
    <property type="match status" value="1"/>
</dbReference>
<dbReference type="SUPFAM" id="SSF49299">
    <property type="entry name" value="PKD domain"/>
    <property type="match status" value="1"/>
</dbReference>
<dbReference type="Gene3D" id="2.60.40.1260">
    <property type="entry name" value="Lamin Tail domain"/>
    <property type="match status" value="1"/>
</dbReference>
<dbReference type="CDD" id="cd00146">
    <property type="entry name" value="PKD"/>
    <property type="match status" value="1"/>
</dbReference>
<dbReference type="InterPro" id="IPR006626">
    <property type="entry name" value="PbH1"/>
</dbReference>
<evidence type="ECO:0000259" key="2">
    <source>
        <dbReference type="PROSITE" id="PS50093"/>
    </source>
</evidence>
<accession>A0ABW0EE06</accession>
<dbReference type="InterPro" id="IPR001322">
    <property type="entry name" value="Lamin_tail_dom"/>
</dbReference>
<dbReference type="InterPro" id="IPR026444">
    <property type="entry name" value="Secre_tail"/>
</dbReference>
<name>A0ABW0EE06_9BACT</name>
<proteinExistence type="predicted"/>
<dbReference type="SUPFAM" id="SSF51126">
    <property type="entry name" value="Pectin lyase-like"/>
    <property type="match status" value="2"/>
</dbReference>
<dbReference type="InterPro" id="IPR000601">
    <property type="entry name" value="PKD_dom"/>
</dbReference>
<dbReference type="Pfam" id="PF00932">
    <property type="entry name" value="LTD"/>
    <property type="match status" value="1"/>
</dbReference>
<dbReference type="Proteomes" id="UP001596161">
    <property type="component" value="Unassembled WGS sequence"/>
</dbReference>
<feature type="domain" description="PKD" evidence="2">
    <location>
        <begin position="949"/>
        <end position="1035"/>
    </location>
</feature>
<evidence type="ECO:0000313" key="4">
    <source>
        <dbReference type="EMBL" id="MFC5271139.1"/>
    </source>
</evidence>
<comment type="caution">
    <text evidence="4">The sequence shown here is derived from an EMBL/GenBank/DDBJ whole genome shotgun (WGS) entry which is preliminary data.</text>
</comment>
<dbReference type="InterPro" id="IPR035986">
    <property type="entry name" value="PKD_dom_sf"/>
</dbReference>
<sequence>MNSHYPNNPLKRRGLWLFALLLFIPGIIQAQVTVNASGGSSGTAYTNLNSAFTAINSGTHTGIITIAISGNTTEPTTPVPLNASGQGTTNYSSITIKPTATATISGNMALGRGVIELLGSDFVTIDGSITSGGTSRDLTIQNTNNAVTYSAVIRLIGASSTFAGATNNTIKNCKIIGASATVAGAYGIHAGSSAVTAISSTSGSGYNFDQFTVENNEISTAGVGILVRNILASATSDKLFIHKNDIHNILTTGIQLSKTVGGAEAALISENTIYDFKATTAANTTDIQGIWVEADVIDATFSRNKIYGIYNYGSGGEGAFGIHINGSNSNNLNIQNNLIYDLRTVSANSGSTQVSDGAFGIRIDGSNTGHNIYYNSIHLFGAPLDNTAGGINTAALHVNSSSNTNLDIRNNIFSNQMSKGSANAAVFAAVSFSASYNYSTLTMNNNGYFVGATADHCVGRQTTSATYYQTVADWKTVTQASTASPTNDNASVPLVNSAAPFTSDLDLTIPANTVTALESGATTLPVTTDFTGNSRPRTFVPQASGANSNPDIGAYEFNGGLGDFAVPAISAITKVIPSCTSQSHTISATITDASGVATVIIEWSLNGVTQAAIAMTKQGATDEWLGTIPAQSSNLVEYNIKATDNSSSSNVATSGSQLYRDNYLTLNAGPDINSTINSGAVLTAESFNYGGHIKITEVLQYKGTAGAEVVYAGFIPTTDNEFVEISNTGNLTVDVSGYIMQMVGTISSTFVVPNGTVLEPGQVLTLATVGSANDPANRFFGMNAAASTQTSSVPWGYVLKNNSGKVIDVLGTNSVSFSALQAIGVSAADWSTSSGTFLFVASSRVGVQRQKDANNRAMDTNTENDWVVSTTAGPQINLGIYNNYVPTETTAITWTNGTNGNLTSPLTGKSVTTPNFAAGGTYNFIATINDGTCSYQDEVTVTVTAPVLPVAEFTATPTTVTTTQIVAFTDQSTNIPGSWNWTFIGPGTVTYQNGTSATSQNPEVKFNAAGVYTVTLDATNGAGTSTKTRTDYITVYWGYCEPLQSNCGSNYINSVVLNTLVNNNSNCSNTSALGAYSNYLPTAYTTSLMIGNNYSLNVTPISSSTSNVAAWIDFNNNGVFETTEFLGVKTSVTSNTQTSFAIAVPLTATTGKVGLRIRQMGTSIAAADACKTFTSLAGETEDYVITIQARASVDAGIGNLIAPLNNTCANTNQPVVVRLYNKGTAAITNIPVAVNITGAASTTISGTYSGTIQVGDSIDFTVGNLITSTGGIFNFSASTNIAGDGDASNDDMPTISRNINVQPSAPATTDASFCTGSAAILTASGTGTLRWYDQATGGTLLASGTSFTTPVLSATTSYYVEAAGNPTDKAGLTATTTASGSYATSTAGYGLNFTANQDIILKGVHVYVRTAGSPVIIQLRDNAGTVLKTAATVTVANLGVKTYIPLDFAIPAGTYRLTSGNTTTIAQDYSTTNTAVKYPFNSSNNEVTITSGRSSTNTTTAYYGFYDWDILVNGCPSTRTLVTATMGEGGQWTGTTSNDWNVGSNWCSGTVPTATTDVTLPAGLTTYPQITSGTAQVKNFTIASGATFTMNGGTLQLSGDLTNSGTYTQTTGLLELTGTGSQQINGIALANLTINGGGTKTLGGNVTVNGAVTMTSGILNTGTFKLILGATATISETNTSYVIGEVETVRNLNTASTVTFGGMGIELTPASGSVMPGNTTVRRVTGTQMNGGGPGYSIPRYFDIQSAVNSGLNVNMLFRYLDHEVAAYNEATLALFRSPDQGTTWNAQTASVADPASNTVTLAGVSGFSLWTAGDINNPLPVELVAFNAIKKGNDAFLTWTTASEYNSKGFDIEVSTNSHDFRKIGFAESRNGNTLQQYTFTDIEKGKNGTRYYRLKQTDFDGAVSYSPIKAVAFNTVATQVNVYPNPFSADLNVTVESAIAAEIPVVITDLTGKTVWEKAVKVEKGANLLKLDPANNLPSGVYLLQMQIGSERFTTKLIKQ</sequence>
<dbReference type="Gene3D" id="2.60.40.10">
    <property type="entry name" value="Immunoglobulins"/>
    <property type="match status" value="1"/>
</dbReference>
<feature type="signal peptide" evidence="1">
    <location>
        <begin position="1"/>
        <end position="30"/>
    </location>
</feature>
<dbReference type="SUPFAM" id="SSF74853">
    <property type="entry name" value="Lamin A/C globular tail domain"/>
    <property type="match status" value="1"/>
</dbReference>
<reference evidence="5" key="1">
    <citation type="journal article" date="2019" name="Int. J. Syst. Evol. Microbiol.">
        <title>The Global Catalogue of Microorganisms (GCM) 10K type strain sequencing project: providing services to taxonomists for standard genome sequencing and annotation.</title>
        <authorList>
            <consortium name="The Broad Institute Genomics Platform"/>
            <consortium name="The Broad Institute Genome Sequencing Center for Infectious Disease"/>
            <person name="Wu L."/>
            <person name="Ma J."/>
        </authorList>
    </citation>
    <scope>NUCLEOTIDE SEQUENCE [LARGE SCALE GENOMIC DNA]</scope>
    <source>
        <strain evidence="5">KACC 12602</strain>
    </source>
</reference>
<dbReference type="Pfam" id="PF18962">
    <property type="entry name" value="Por_Secre_tail"/>
    <property type="match status" value="1"/>
</dbReference>
<dbReference type="RefSeq" id="WP_378017506.1">
    <property type="nucleotide sequence ID" value="NZ_JBHSKT010000006.1"/>
</dbReference>
<dbReference type="Pfam" id="PF20009">
    <property type="entry name" value="GEVED"/>
    <property type="match status" value="1"/>
</dbReference>
<feature type="chain" id="PRO_5046517529" evidence="1">
    <location>
        <begin position="31"/>
        <end position="2002"/>
    </location>
</feature>
<evidence type="ECO:0000313" key="5">
    <source>
        <dbReference type="Proteomes" id="UP001596161"/>
    </source>
</evidence>
<dbReference type="NCBIfam" id="TIGR04183">
    <property type="entry name" value="Por_Secre_tail"/>
    <property type="match status" value="1"/>
</dbReference>
<dbReference type="PROSITE" id="PS51841">
    <property type="entry name" value="LTD"/>
    <property type="match status" value="1"/>
</dbReference>
<organism evidence="4 5">
    <name type="scientific">Adhaeribacter terreus</name>
    <dbReference type="NCBI Taxonomy" id="529703"/>
    <lineage>
        <taxon>Bacteria</taxon>
        <taxon>Pseudomonadati</taxon>
        <taxon>Bacteroidota</taxon>
        <taxon>Cytophagia</taxon>
        <taxon>Cytophagales</taxon>
        <taxon>Hymenobacteraceae</taxon>
        <taxon>Adhaeribacter</taxon>
    </lineage>
</organism>
<evidence type="ECO:0000256" key="1">
    <source>
        <dbReference type="SAM" id="SignalP"/>
    </source>
</evidence>